<comment type="caution">
    <text evidence="2">The sequence shown here is derived from an EMBL/GenBank/DDBJ whole genome shotgun (WGS) entry which is preliminary data.</text>
</comment>
<proteinExistence type="predicted"/>
<name>A0A4C1W1L3_EUMVA</name>
<feature type="region of interest" description="Disordered" evidence="1">
    <location>
        <begin position="42"/>
        <end position="63"/>
    </location>
</feature>
<accession>A0A4C1W1L3</accession>
<organism evidence="2 3">
    <name type="scientific">Eumeta variegata</name>
    <name type="common">Bagworm moth</name>
    <name type="synonym">Eumeta japonica</name>
    <dbReference type="NCBI Taxonomy" id="151549"/>
    <lineage>
        <taxon>Eukaryota</taxon>
        <taxon>Metazoa</taxon>
        <taxon>Ecdysozoa</taxon>
        <taxon>Arthropoda</taxon>
        <taxon>Hexapoda</taxon>
        <taxon>Insecta</taxon>
        <taxon>Pterygota</taxon>
        <taxon>Neoptera</taxon>
        <taxon>Endopterygota</taxon>
        <taxon>Lepidoptera</taxon>
        <taxon>Glossata</taxon>
        <taxon>Ditrysia</taxon>
        <taxon>Tineoidea</taxon>
        <taxon>Psychidae</taxon>
        <taxon>Oiketicinae</taxon>
        <taxon>Eumeta</taxon>
    </lineage>
</organism>
<dbReference type="AlphaFoldDB" id="A0A4C1W1L3"/>
<protein>
    <submittedName>
        <fullName evidence="2">Uncharacterized protein</fullName>
    </submittedName>
</protein>
<sequence>MQRPIMMKSVASAYPSGIFARSSHTTHEGCIIGVLAREEAQAGAGVARSPASPPPHHPRDNADTTVLRLCCRYKPTAVREHFTNSVKFLI</sequence>
<reference evidence="2 3" key="1">
    <citation type="journal article" date="2019" name="Commun. Biol.">
        <title>The bagworm genome reveals a unique fibroin gene that provides high tensile strength.</title>
        <authorList>
            <person name="Kono N."/>
            <person name="Nakamura H."/>
            <person name="Ohtoshi R."/>
            <person name="Tomita M."/>
            <person name="Numata K."/>
            <person name="Arakawa K."/>
        </authorList>
    </citation>
    <scope>NUCLEOTIDE SEQUENCE [LARGE SCALE GENOMIC DNA]</scope>
</reference>
<evidence type="ECO:0000313" key="3">
    <source>
        <dbReference type="Proteomes" id="UP000299102"/>
    </source>
</evidence>
<keyword evidence="3" id="KW-1185">Reference proteome</keyword>
<dbReference type="EMBL" id="BGZK01000452">
    <property type="protein sequence ID" value="GBP44379.1"/>
    <property type="molecule type" value="Genomic_DNA"/>
</dbReference>
<gene>
    <name evidence="2" type="ORF">EVAR_81292_1</name>
</gene>
<evidence type="ECO:0000313" key="2">
    <source>
        <dbReference type="EMBL" id="GBP44379.1"/>
    </source>
</evidence>
<dbReference type="Proteomes" id="UP000299102">
    <property type="component" value="Unassembled WGS sequence"/>
</dbReference>
<evidence type="ECO:0000256" key="1">
    <source>
        <dbReference type="SAM" id="MobiDB-lite"/>
    </source>
</evidence>